<dbReference type="Gene3D" id="3.40.50.1110">
    <property type="entry name" value="SGNH hydrolase"/>
    <property type="match status" value="1"/>
</dbReference>
<dbReference type="InterPro" id="IPR036514">
    <property type="entry name" value="SGNH_hydro_sf"/>
</dbReference>
<dbReference type="AlphaFoldDB" id="A0A1H9ALM5"/>
<comment type="caution">
    <text evidence="2">The sequence shown here is derived from an EMBL/GenBank/DDBJ whole genome shotgun (WGS) entry which is preliminary data.</text>
</comment>
<feature type="transmembrane region" description="Helical" evidence="1">
    <location>
        <begin position="15"/>
        <end position="34"/>
    </location>
</feature>
<name>A0A1H9ALM5_9BACI</name>
<proteinExistence type="predicted"/>
<reference evidence="2 3" key="1">
    <citation type="submission" date="2016-10" db="EMBL/GenBank/DDBJ databases">
        <authorList>
            <person name="Varghese N."/>
            <person name="Submissions S."/>
        </authorList>
    </citation>
    <scope>NUCLEOTIDE SEQUENCE [LARGE SCALE GENOMIC DNA]</scope>
    <source>
        <strain evidence="2 3">TC-13</strain>
    </source>
</reference>
<dbReference type="SUPFAM" id="SSF52266">
    <property type="entry name" value="SGNH hydrolase"/>
    <property type="match status" value="1"/>
</dbReference>
<keyword evidence="1" id="KW-0812">Transmembrane</keyword>
<accession>A0A1H9ALM5</accession>
<evidence type="ECO:0000313" key="3">
    <source>
        <dbReference type="Proteomes" id="UP000199410"/>
    </source>
</evidence>
<dbReference type="Proteomes" id="UP000199410">
    <property type="component" value="Unassembled WGS sequence"/>
</dbReference>
<evidence type="ECO:0000313" key="2">
    <source>
        <dbReference type="EMBL" id="SEP77283.1"/>
    </source>
</evidence>
<dbReference type="CDD" id="cd01840">
    <property type="entry name" value="SGNH_hydrolase_yrhL_like"/>
    <property type="match status" value="1"/>
</dbReference>
<keyword evidence="1" id="KW-1133">Transmembrane helix</keyword>
<sequence length="230" mass="25530">MYKLKEKKQTKGKKILILVLALLLISIGIVSYGMNKTVPTNKSIEEVKATHIEEIHDKVEVEGKTEVSKNVNTQDVTGVTVIGDSVIVGVAPYLEELLPGILVDGKVGRQMIQGEETIKQLQTEGKLGGKIVIELGTNGPFTSNQLRNLLSLLSDKQIYLINTRVPKEWEETVNNTISEVAPEFKNATIIDWYAASEGKENYFYQDGVHLKPEGAEFYASLILETINENN</sequence>
<evidence type="ECO:0008006" key="4">
    <source>
        <dbReference type="Google" id="ProtNLM"/>
    </source>
</evidence>
<dbReference type="EMBL" id="FOEL01000002">
    <property type="protein sequence ID" value="SEP77283.1"/>
    <property type="molecule type" value="Genomic_DNA"/>
</dbReference>
<evidence type="ECO:0000256" key="1">
    <source>
        <dbReference type="SAM" id="Phobius"/>
    </source>
</evidence>
<organism evidence="2 3">
    <name type="scientific">Lysinibacillus fusiformis</name>
    <dbReference type="NCBI Taxonomy" id="28031"/>
    <lineage>
        <taxon>Bacteria</taxon>
        <taxon>Bacillati</taxon>
        <taxon>Bacillota</taxon>
        <taxon>Bacilli</taxon>
        <taxon>Bacillales</taxon>
        <taxon>Bacillaceae</taxon>
        <taxon>Lysinibacillus</taxon>
    </lineage>
</organism>
<dbReference type="RefSeq" id="WP_175487094.1">
    <property type="nucleotide sequence ID" value="NZ_FMVP01000002.1"/>
</dbReference>
<keyword evidence="1" id="KW-0472">Membrane</keyword>
<gene>
    <name evidence="2" type="ORF">SAMN02787113_00536</name>
</gene>
<protein>
    <recommendedName>
        <fullName evidence="4">Acyltransferase</fullName>
    </recommendedName>
</protein>